<accession>A0A9P6WJP6</accession>
<dbReference type="InterPro" id="IPR039776">
    <property type="entry name" value="Pds5"/>
</dbReference>
<gene>
    <name evidence="7" type="ORF">C6P40_003028</name>
</gene>
<dbReference type="AlphaFoldDB" id="A0A9P6WJP6"/>
<evidence type="ECO:0000313" key="8">
    <source>
        <dbReference type="Proteomes" id="UP000697127"/>
    </source>
</evidence>
<dbReference type="SUPFAM" id="SSF48371">
    <property type="entry name" value="ARM repeat"/>
    <property type="match status" value="1"/>
</dbReference>
<feature type="region of interest" description="Disordered" evidence="6">
    <location>
        <begin position="1198"/>
        <end position="1275"/>
    </location>
</feature>
<evidence type="ECO:0008006" key="9">
    <source>
        <dbReference type="Google" id="ProtNLM"/>
    </source>
</evidence>
<keyword evidence="4" id="KW-0539">Nucleus</keyword>
<evidence type="ECO:0000256" key="6">
    <source>
        <dbReference type="SAM" id="MobiDB-lite"/>
    </source>
</evidence>
<dbReference type="GO" id="GO:0006281">
    <property type="term" value="P:DNA repair"/>
    <property type="evidence" value="ECO:0007669"/>
    <property type="project" value="TreeGrafter"/>
</dbReference>
<evidence type="ECO:0000313" key="7">
    <source>
        <dbReference type="EMBL" id="KAG0687008.1"/>
    </source>
</evidence>
<keyword evidence="5" id="KW-0131">Cell cycle</keyword>
<keyword evidence="8" id="KW-1185">Reference proteome</keyword>
<evidence type="ECO:0000256" key="4">
    <source>
        <dbReference type="ARBA" id="ARBA00023242"/>
    </source>
</evidence>
<evidence type="ECO:0000256" key="2">
    <source>
        <dbReference type="ARBA" id="ARBA00022618"/>
    </source>
</evidence>
<dbReference type="PANTHER" id="PTHR12663:SF0">
    <property type="entry name" value="PRECOCIOUS DISSOCIATION OF SISTERS 5, ISOFORM A"/>
    <property type="match status" value="1"/>
</dbReference>
<dbReference type="Gene3D" id="1.25.10.10">
    <property type="entry name" value="Leucine-rich Repeat Variant"/>
    <property type="match status" value="1"/>
</dbReference>
<feature type="non-terminal residue" evidence="7">
    <location>
        <position position="1"/>
    </location>
</feature>
<comment type="subcellular location">
    <subcellularLocation>
        <location evidence="1">Nucleus</location>
    </subcellularLocation>
</comment>
<name>A0A9P6WJP6_9ASCO</name>
<keyword evidence="2" id="KW-0132">Cell division</keyword>
<protein>
    <recommendedName>
        <fullName evidence="9">Sister chromatid cohesion protein</fullName>
    </recommendedName>
</protein>
<feature type="compositionally biased region" description="Basic and acidic residues" evidence="6">
    <location>
        <begin position="1206"/>
        <end position="1224"/>
    </location>
</feature>
<comment type="caution">
    <text evidence="7">The sequence shown here is derived from an EMBL/GenBank/DDBJ whole genome shotgun (WGS) entry which is preliminary data.</text>
</comment>
<evidence type="ECO:0000256" key="5">
    <source>
        <dbReference type="ARBA" id="ARBA00023306"/>
    </source>
</evidence>
<dbReference type="PANTHER" id="PTHR12663">
    <property type="entry name" value="ANDROGEN INDUCED INHIBITOR OF PROLIFERATION AS3 / PDS5-RELATED"/>
    <property type="match status" value="1"/>
</dbReference>
<dbReference type="GO" id="GO:0007064">
    <property type="term" value="P:mitotic sister chromatid cohesion"/>
    <property type="evidence" value="ECO:0007669"/>
    <property type="project" value="InterPro"/>
</dbReference>
<dbReference type="Proteomes" id="UP000697127">
    <property type="component" value="Unassembled WGS sequence"/>
</dbReference>
<dbReference type="GO" id="GO:0000785">
    <property type="term" value="C:chromatin"/>
    <property type="evidence" value="ECO:0007669"/>
    <property type="project" value="TreeGrafter"/>
</dbReference>
<dbReference type="InterPro" id="IPR016024">
    <property type="entry name" value="ARM-type_fold"/>
</dbReference>
<dbReference type="Pfam" id="PF20168">
    <property type="entry name" value="PDS5"/>
    <property type="match status" value="1"/>
</dbReference>
<dbReference type="GO" id="GO:0005634">
    <property type="term" value="C:nucleus"/>
    <property type="evidence" value="ECO:0007669"/>
    <property type="project" value="UniProtKB-SubCell"/>
</dbReference>
<organism evidence="7 8">
    <name type="scientific">Pichia californica</name>
    <dbReference type="NCBI Taxonomy" id="460514"/>
    <lineage>
        <taxon>Eukaryota</taxon>
        <taxon>Fungi</taxon>
        <taxon>Dikarya</taxon>
        <taxon>Ascomycota</taxon>
        <taxon>Saccharomycotina</taxon>
        <taxon>Pichiomycetes</taxon>
        <taxon>Pichiales</taxon>
        <taxon>Pichiaceae</taxon>
        <taxon>Pichia</taxon>
    </lineage>
</organism>
<dbReference type="EMBL" id="PUHW01000332">
    <property type="protein sequence ID" value="KAG0687008.1"/>
    <property type="molecule type" value="Genomic_DNA"/>
</dbReference>
<reference evidence="7" key="1">
    <citation type="submission" date="2020-11" db="EMBL/GenBank/DDBJ databases">
        <title>Kefir isolates.</title>
        <authorList>
            <person name="Marcisauskas S."/>
            <person name="Kim Y."/>
            <person name="Blasche S."/>
        </authorList>
    </citation>
    <scope>NUCLEOTIDE SEQUENCE</scope>
    <source>
        <strain evidence="7">Olga-1</strain>
    </source>
</reference>
<evidence type="ECO:0000256" key="1">
    <source>
        <dbReference type="ARBA" id="ARBA00004123"/>
    </source>
</evidence>
<keyword evidence="3" id="KW-0498">Mitosis</keyword>
<dbReference type="InterPro" id="IPR011989">
    <property type="entry name" value="ARM-like"/>
</dbReference>
<dbReference type="CDD" id="cd19953">
    <property type="entry name" value="PDS5"/>
    <property type="match status" value="1"/>
</dbReference>
<dbReference type="GO" id="GO:0051301">
    <property type="term" value="P:cell division"/>
    <property type="evidence" value="ECO:0007669"/>
    <property type="project" value="UniProtKB-KW"/>
</dbReference>
<proteinExistence type="predicted"/>
<sequence>LLSRLNALHHELSSLEQDTVDLISLENIKNTLINKKLIKHTNKGVQIYVACCLADILRLFAPDAPYNDSVLSIIFTLFIQQFTNLSDTESPYYENYITLLQIVAEVKLIALMTDLSNKDKLIPQIFELFYSLSANKYFDNESLQQFFIDILNEVISEINQLDMKILKLIFNKFLANSKKLKNQSNIKVPGFEISLSLCELNSDKLSRFVTFFFSEMILEATKDVEDNLSSSDDNDDNNKVSENDDSLNKLSNIDLIQMKKIHNLAIELWRYVPEILTSVLGLLDNELEADDFRIRMIATDTVSKILAIQSSKINFPTAYVGTYMNWLKKSMDISIDIRITWLNGLAPILEIRNDIITDVVSGILKTMIDSNEKVRLNTIVELSKLKPSTFLDKILNTSLDDTLLKLLREKNGSIRYEIIQFLAALYNYYYTDKEDFNENEFINKIPNNILNLIYINDNIINAEIDLAIFEKIIPFNSDSKIRVNRLLLTLSLLTEKSKTAFMAIIKRQNQLSQVIFQLLELIEDQDLDESDKEEQITHAIKWLSNSFPPSYNSELYINHLIELNNKRFFRLLKLCISESSDYDTIVNSMKELLNRVKDPKFLSTGLSANGMYNTIKLLLLRCSNIFYNISNISDLIEVNNNESSEFKETTKIALNNISKICPKILESQIKILSDSIITKTNEIDFDESRKFNDFWKDLKIIYNFTNQDKSFELSKKFYDSLYNLAIRGSVLEAKYSIKIIANASDVMKGRLFTGIVSKIWPVNINSPHFNTHLSTISNLFISDMISVDHIKEDLGKFLANEILLKNHSIQDEIDVEIEVNDNDKEGAIDASEKKETWISDDELYYNNENKECLSKILAMKLLTNWLISAKDDVSDDIEQISKPILSMLSSFINRGGEIVASGNTPPKFCSRLRLHAGIQLLKISQISSYDPFIDQRRINRLVLLIQDVEYEVRFRFLNKLKKRLSQNKISKRFLSLIFFAAHEPDISLRSNISTWIKASFAKENNSTSSRDHQTFEKSYIRLLYMLSNHPELRELYISYKTLSEEINDDETTAINDANETSDSEHLKKFKELSDFGLTYIIFSLSLILTSENVSLLYYLNQRIKQFEGIKNNDVTDEYADCLYFIAELSQTAINYIGKIRNWNISLWNGKLTLPQDLFTKLDNETANKIIKTSYIPDDLSNTVSDIIRVKWRREHGFKNTRKSKKNDKTGTLHELNVEEERTESINKSQKRKRSTKIDRDLEDYSAPKKNRGKENIPVTSSRRTRRGRRVDYTED</sequence>
<evidence type="ECO:0000256" key="3">
    <source>
        <dbReference type="ARBA" id="ARBA00022776"/>
    </source>
</evidence>